<dbReference type="AlphaFoldDB" id="A0A917DPN2"/>
<name>A0A917DPN2_9BACT</name>
<reference evidence="1" key="1">
    <citation type="journal article" date="2014" name="Int. J. Syst. Evol. Microbiol.">
        <title>Complete genome sequence of Corynebacterium casei LMG S-19264T (=DSM 44701T), isolated from a smear-ripened cheese.</title>
        <authorList>
            <consortium name="US DOE Joint Genome Institute (JGI-PGF)"/>
            <person name="Walter F."/>
            <person name="Albersmeier A."/>
            <person name="Kalinowski J."/>
            <person name="Ruckert C."/>
        </authorList>
    </citation>
    <scope>NUCLEOTIDE SEQUENCE</scope>
    <source>
        <strain evidence="1">CGMCC 1.15958</strain>
    </source>
</reference>
<keyword evidence="2" id="KW-1185">Reference proteome</keyword>
<evidence type="ECO:0000313" key="2">
    <source>
        <dbReference type="Proteomes" id="UP000609064"/>
    </source>
</evidence>
<accession>A0A917DPN2</accession>
<dbReference type="RefSeq" id="WP_188766301.1">
    <property type="nucleotide sequence ID" value="NZ_BMKK01000004.1"/>
</dbReference>
<comment type="caution">
    <text evidence="1">The sequence shown here is derived from an EMBL/GenBank/DDBJ whole genome shotgun (WGS) entry which is preliminary data.</text>
</comment>
<evidence type="ECO:0000313" key="1">
    <source>
        <dbReference type="EMBL" id="GGD59016.1"/>
    </source>
</evidence>
<sequence>MIEVFKTDIRNKTTAKAILKILKQSFPSENFNFDLNDCDKILRTECNDNISQQIIEVINNQGFRCEILEE</sequence>
<protein>
    <submittedName>
        <fullName evidence="1">Uncharacterized protein</fullName>
    </submittedName>
</protein>
<proteinExistence type="predicted"/>
<reference evidence="1" key="2">
    <citation type="submission" date="2020-09" db="EMBL/GenBank/DDBJ databases">
        <authorList>
            <person name="Sun Q."/>
            <person name="Zhou Y."/>
        </authorList>
    </citation>
    <scope>NUCLEOTIDE SEQUENCE</scope>
    <source>
        <strain evidence="1">CGMCC 1.15958</strain>
    </source>
</reference>
<dbReference type="EMBL" id="BMKK01000004">
    <property type="protein sequence ID" value="GGD59016.1"/>
    <property type="molecule type" value="Genomic_DNA"/>
</dbReference>
<gene>
    <name evidence="1" type="ORF">GCM10011514_23740</name>
</gene>
<organism evidence="1 2">
    <name type="scientific">Emticicia aquatilis</name>
    <dbReference type="NCBI Taxonomy" id="1537369"/>
    <lineage>
        <taxon>Bacteria</taxon>
        <taxon>Pseudomonadati</taxon>
        <taxon>Bacteroidota</taxon>
        <taxon>Cytophagia</taxon>
        <taxon>Cytophagales</taxon>
        <taxon>Leadbetterellaceae</taxon>
        <taxon>Emticicia</taxon>
    </lineage>
</organism>
<dbReference type="Proteomes" id="UP000609064">
    <property type="component" value="Unassembled WGS sequence"/>
</dbReference>